<dbReference type="EMBL" id="JAYMYR010000004">
    <property type="protein sequence ID" value="KAK7367327.1"/>
    <property type="molecule type" value="Genomic_DNA"/>
</dbReference>
<name>A0AAN9NBA4_PHACN</name>
<gene>
    <name evidence="1" type="ORF">VNO80_09336</name>
</gene>
<reference evidence="1 2" key="1">
    <citation type="submission" date="2024-01" db="EMBL/GenBank/DDBJ databases">
        <title>The genomes of 5 underutilized Papilionoideae crops provide insights into root nodulation and disease resistanc.</title>
        <authorList>
            <person name="Jiang F."/>
        </authorList>
    </citation>
    <scope>NUCLEOTIDE SEQUENCE [LARGE SCALE GENOMIC DNA]</scope>
    <source>
        <strain evidence="1">JINMINGXINNONG_FW02</strain>
        <tissue evidence="1">Leaves</tissue>
    </source>
</reference>
<evidence type="ECO:0000313" key="2">
    <source>
        <dbReference type="Proteomes" id="UP001374584"/>
    </source>
</evidence>
<proteinExistence type="predicted"/>
<dbReference type="AlphaFoldDB" id="A0AAN9NBA4"/>
<dbReference type="Proteomes" id="UP001374584">
    <property type="component" value="Unassembled WGS sequence"/>
</dbReference>
<organism evidence="1 2">
    <name type="scientific">Phaseolus coccineus</name>
    <name type="common">Scarlet runner bean</name>
    <name type="synonym">Phaseolus multiflorus</name>
    <dbReference type="NCBI Taxonomy" id="3886"/>
    <lineage>
        <taxon>Eukaryota</taxon>
        <taxon>Viridiplantae</taxon>
        <taxon>Streptophyta</taxon>
        <taxon>Embryophyta</taxon>
        <taxon>Tracheophyta</taxon>
        <taxon>Spermatophyta</taxon>
        <taxon>Magnoliopsida</taxon>
        <taxon>eudicotyledons</taxon>
        <taxon>Gunneridae</taxon>
        <taxon>Pentapetalae</taxon>
        <taxon>rosids</taxon>
        <taxon>fabids</taxon>
        <taxon>Fabales</taxon>
        <taxon>Fabaceae</taxon>
        <taxon>Papilionoideae</taxon>
        <taxon>50 kb inversion clade</taxon>
        <taxon>NPAAA clade</taxon>
        <taxon>indigoferoid/millettioid clade</taxon>
        <taxon>Phaseoleae</taxon>
        <taxon>Phaseolus</taxon>
    </lineage>
</organism>
<protein>
    <submittedName>
        <fullName evidence="1">Uncharacterized protein</fullName>
    </submittedName>
</protein>
<accession>A0AAN9NBA4</accession>
<comment type="caution">
    <text evidence="1">The sequence shown here is derived from an EMBL/GenBank/DDBJ whole genome shotgun (WGS) entry which is preliminary data.</text>
</comment>
<keyword evidence="2" id="KW-1185">Reference proteome</keyword>
<evidence type="ECO:0000313" key="1">
    <source>
        <dbReference type="EMBL" id="KAK7367327.1"/>
    </source>
</evidence>
<sequence length="84" mass="9885">MRYSMHTNWHIQMINIPNFPSTVTARDSISVRIFSFFKRGLDITAWVSIETIPNHLRKKKKKPKNLGEVGFRGVREEHFLRLGC</sequence>